<gene>
    <name evidence="15" type="ORF">TD95_002307</name>
</gene>
<dbReference type="SUPFAM" id="SSF56672">
    <property type="entry name" value="DNA/RNA polymerases"/>
    <property type="match status" value="1"/>
</dbReference>
<keyword evidence="4" id="KW-0479">Metal-binding</keyword>
<evidence type="ECO:0000313" key="16">
    <source>
        <dbReference type="Proteomes" id="UP000033483"/>
    </source>
</evidence>
<evidence type="ECO:0000256" key="1">
    <source>
        <dbReference type="ARBA" id="ARBA00004123"/>
    </source>
</evidence>
<dbReference type="GO" id="GO:0005739">
    <property type="term" value="C:mitochondrion"/>
    <property type="evidence" value="ECO:0007669"/>
    <property type="project" value="UniProtKB-SubCell"/>
</dbReference>
<comment type="caution">
    <text evidence="15">The sequence shown here is derived from an EMBL/GenBank/DDBJ whole genome shotgun (WGS) entry which is preliminary data.</text>
</comment>
<dbReference type="Gene3D" id="1.10.150.20">
    <property type="entry name" value="5' to 3' exonuclease, C-terminal subdomain"/>
    <property type="match status" value="1"/>
</dbReference>
<evidence type="ECO:0000256" key="11">
    <source>
        <dbReference type="ARBA" id="ARBA00044975"/>
    </source>
</evidence>
<dbReference type="FunFam" id="1.10.150.20:FF:000014">
    <property type="entry name" value="Polymerase (DNA directed), eta"/>
    <property type="match status" value="1"/>
</dbReference>
<protein>
    <recommendedName>
        <fullName evidence="11">DNA polymerase eta</fullName>
    </recommendedName>
</protein>
<dbReference type="PANTHER" id="PTHR45873:SF1">
    <property type="entry name" value="DNA POLYMERASE ETA"/>
    <property type="match status" value="1"/>
</dbReference>
<reference evidence="15 16" key="1">
    <citation type="submission" date="2015-03" db="EMBL/GenBank/DDBJ databases">
        <authorList>
            <person name="Radwan O."/>
            <person name="Al-Naeli F.A."/>
            <person name="Rendon G.A."/>
            <person name="Fields C."/>
        </authorList>
    </citation>
    <scope>NUCLEOTIDE SEQUENCE [LARGE SCALE GENOMIC DNA]</scope>
    <source>
        <strain evidence="15">CR-DP1</strain>
    </source>
</reference>
<feature type="compositionally biased region" description="Polar residues" evidence="12">
    <location>
        <begin position="611"/>
        <end position="624"/>
    </location>
</feature>
<feature type="domain" description="UmuC" evidence="13">
    <location>
        <begin position="38"/>
        <end position="299"/>
    </location>
</feature>
<dbReference type="EMBL" id="LAEV01001776">
    <property type="protein sequence ID" value="KKA27327.1"/>
    <property type="molecule type" value="Genomic_DNA"/>
</dbReference>
<evidence type="ECO:0000256" key="8">
    <source>
        <dbReference type="ARBA" id="ARBA00023128"/>
    </source>
</evidence>
<dbReference type="GO" id="GO:0005634">
    <property type="term" value="C:nucleus"/>
    <property type="evidence" value="ECO:0007669"/>
    <property type="project" value="UniProtKB-SubCell"/>
</dbReference>
<organism evidence="15 16">
    <name type="scientific">Thielaviopsis punctulata</name>
    <dbReference type="NCBI Taxonomy" id="72032"/>
    <lineage>
        <taxon>Eukaryota</taxon>
        <taxon>Fungi</taxon>
        <taxon>Dikarya</taxon>
        <taxon>Ascomycota</taxon>
        <taxon>Pezizomycotina</taxon>
        <taxon>Sordariomycetes</taxon>
        <taxon>Hypocreomycetidae</taxon>
        <taxon>Microascales</taxon>
        <taxon>Ceratocystidaceae</taxon>
        <taxon>Thielaviopsis</taxon>
    </lineage>
</organism>
<dbReference type="InterPro" id="IPR043502">
    <property type="entry name" value="DNA/RNA_pol_sf"/>
</dbReference>
<dbReference type="PANTHER" id="PTHR45873">
    <property type="entry name" value="DNA POLYMERASE ETA"/>
    <property type="match status" value="1"/>
</dbReference>
<name>A0A0F4Z9W1_9PEZI</name>
<accession>A0A0F4Z9W1</accession>
<keyword evidence="8" id="KW-0496">Mitochondrion</keyword>
<keyword evidence="7" id="KW-0862">Zinc</keyword>
<dbReference type="InterPro" id="IPR001126">
    <property type="entry name" value="UmuC"/>
</dbReference>
<evidence type="ECO:0000256" key="9">
    <source>
        <dbReference type="ARBA" id="ARBA00023204"/>
    </source>
</evidence>
<dbReference type="Pfam" id="PF00817">
    <property type="entry name" value="IMS"/>
    <property type="match status" value="1"/>
</dbReference>
<dbReference type="FunFam" id="3.40.1170.60:FF:000008">
    <property type="entry name" value="DNA polymerase eta subunit"/>
    <property type="match status" value="1"/>
</dbReference>
<sequence length="731" mass="80677">MDAHDHMPSSPPGPVSRFTTRHLSQMANYTTTCPLRIVAHIDLDAFYAQCEIVRLNLPRDKPLAVRQWHGLIAINYPARAFGIKRLTTVHEARKLCPELTLQHVATWREGDTKWAYRPDAAKHVASDKVSLDPYRIQSRRIMSLITSFLPAGTLQKVEKASIDEVFMDLSAQVQKELLETYPELQAVMDSGHEQLLPLPEGITLDWANDEVIPLSDDEEQLPIDWDDVALCIAARIVRNIRQKIYDELQYTCSSGVSVNKLISKLGSSHKKPNAQTVIRNRAVGVFLAGLKFTKIRNLGGKLGERVASKFQTEEVSQILQVPLSQLNARLGPETGTWVYNTVRGVDTSEVTPRTQIKSMLSAKQFRPAINSRVQATSWFRIFAADIFARMMDTGAIENKIRPKTLTLHYTGGRGSKSKGVPIPRGSPLSVDLLVQACETAFSSLLEEGFTWPCEHLSMSVSGFEEGVTSNMGISGFLVKRPPPGSSPTPSESKPAPKAADDEHSKKRRRVVDANSIVNFFTKNKQPDDAQERKRDEPTKPADATPTHVGPIDRFLGSASADPENTRSRATEKSSPGPAPAPRHPTTSIQPEHTALDNDHQMPDAETPLSAAAQSADQPFSSQQANYEPLFSCPRCSEGPFGSVADLTSHTDWHFAVELQQAEEHQQQQQQRDALESAPTRSGPASSSSLSVRRRNQSAASNSSTTTSSKRGSGKREAGQRTLDFNEMRADL</sequence>
<dbReference type="PROSITE" id="PS51907">
    <property type="entry name" value="ZF_UBZ3"/>
    <property type="match status" value="1"/>
</dbReference>
<dbReference type="SUPFAM" id="SSF100879">
    <property type="entry name" value="Lesion bypass DNA polymerase (Y-family), little finger domain"/>
    <property type="match status" value="1"/>
</dbReference>
<keyword evidence="16" id="KW-1185">Reference proteome</keyword>
<feature type="compositionally biased region" description="Basic and acidic residues" evidence="12">
    <location>
        <begin position="593"/>
        <end position="602"/>
    </location>
</feature>
<evidence type="ECO:0000256" key="5">
    <source>
        <dbReference type="ARBA" id="ARBA00022763"/>
    </source>
</evidence>
<dbReference type="GO" id="GO:0042276">
    <property type="term" value="P:error-prone translesion synthesis"/>
    <property type="evidence" value="ECO:0007669"/>
    <property type="project" value="TreeGrafter"/>
</dbReference>
<comment type="subcellular location">
    <subcellularLocation>
        <location evidence="2">Mitochondrion</location>
    </subcellularLocation>
    <subcellularLocation>
        <location evidence="1">Nucleus</location>
    </subcellularLocation>
</comment>
<feature type="compositionally biased region" description="Low complexity" evidence="12">
    <location>
        <begin position="696"/>
        <end position="710"/>
    </location>
</feature>
<dbReference type="Gene3D" id="3.30.70.270">
    <property type="match status" value="1"/>
</dbReference>
<evidence type="ECO:0000259" key="13">
    <source>
        <dbReference type="PROSITE" id="PS50173"/>
    </source>
</evidence>
<dbReference type="GO" id="GO:0070987">
    <property type="term" value="P:error-free translesion synthesis"/>
    <property type="evidence" value="ECO:0007669"/>
    <property type="project" value="UniProtKB-ARBA"/>
</dbReference>
<dbReference type="GO" id="GO:0005657">
    <property type="term" value="C:replication fork"/>
    <property type="evidence" value="ECO:0007669"/>
    <property type="project" value="UniProtKB-ARBA"/>
</dbReference>
<evidence type="ECO:0000256" key="12">
    <source>
        <dbReference type="SAM" id="MobiDB-lite"/>
    </source>
</evidence>
<feature type="compositionally biased region" description="Basic and acidic residues" evidence="12">
    <location>
        <begin position="524"/>
        <end position="539"/>
    </location>
</feature>
<evidence type="ECO:0000256" key="7">
    <source>
        <dbReference type="ARBA" id="ARBA00022833"/>
    </source>
</evidence>
<proteinExistence type="predicted"/>
<dbReference type="Gene3D" id="3.40.1170.60">
    <property type="match status" value="1"/>
</dbReference>
<evidence type="ECO:0000259" key="14">
    <source>
        <dbReference type="PROSITE" id="PS51907"/>
    </source>
</evidence>
<dbReference type="InterPro" id="IPR041298">
    <property type="entry name" value="UBZ3"/>
</dbReference>
<evidence type="ECO:0000256" key="6">
    <source>
        <dbReference type="ARBA" id="ARBA00022771"/>
    </source>
</evidence>
<feature type="compositionally biased region" description="Polar residues" evidence="12">
    <location>
        <begin position="678"/>
        <end position="690"/>
    </location>
</feature>
<evidence type="ECO:0000256" key="10">
    <source>
        <dbReference type="ARBA" id="ARBA00023242"/>
    </source>
</evidence>
<dbReference type="GO" id="GO:0003684">
    <property type="term" value="F:damaged DNA binding"/>
    <property type="evidence" value="ECO:0007669"/>
    <property type="project" value="InterPro"/>
</dbReference>
<keyword evidence="9" id="KW-0234">DNA repair</keyword>
<dbReference type="Pfam" id="PF21704">
    <property type="entry name" value="POLH-Rev1_HhH"/>
    <property type="match status" value="1"/>
</dbReference>
<dbReference type="AlphaFoldDB" id="A0A0F4Z9W1"/>
<evidence type="ECO:0000313" key="15">
    <source>
        <dbReference type="EMBL" id="KKA27327.1"/>
    </source>
</evidence>
<dbReference type="Pfam" id="PF18439">
    <property type="entry name" value="zf_UBZ"/>
    <property type="match status" value="1"/>
</dbReference>
<dbReference type="Proteomes" id="UP000033483">
    <property type="component" value="Unassembled WGS sequence"/>
</dbReference>
<feature type="compositionally biased region" description="Basic and acidic residues" evidence="12">
    <location>
        <begin position="713"/>
        <end position="731"/>
    </location>
</feature>
<dbReference type="GO" id="GO:0007064">
    <property type="term" value="P:mitotic sister chromatid cohesion"/>
    <property type="evidence" value="ECO:0007669"/>
    <property type="project" value="UniProtKB-ARBA"/>
</dbReference>
<dbReference type="GO" id="GO:0008270">
    <property type="term" value="F:zinc ion binding"/>
    <property type="evidence" value="ECO:0007669"/>
    <property type="project" value="UniProtKB-KW"/>
</dbReference>
<feature type="domain" description="UBZ3-type" evidence="14">
    <location>
        <begin position="625"/>
        <end position="661"/>
    </location>
</feature>
<dbReference type="OrthoDB" id="5723at2759"/>
<evidence type="ECO:0000256" key="4">
    <source>
        <dbReference type="ARBA" id="ARBA00022723"/>
    </source>
</evidence>
<dbReference type="PROSITE" id="PS50173">
    <property type="entry name" value="UMUC"/>
    <property type="match status" value="1"/>
</dbReference>
<evidence type="ECO:0000256" key="3">
    <source>
        <dbReference type="ARBA" id="ARBA00022679"/>
    </source>
</evidence>
<dbReference type="GO" id="GO:0035861">
    <property type="term" value="C:site of double-strand break"/>
    <property type="evidence" value="ECO:0007669"/>
    <property type="project" value="TreeGrafter"/>
</dbReference>
<dbReference type="Pfam" id="PF11799">
    <property type="entry name" value="IMS_C"/>
    <property type="match status" value="1"/>
</dbReference>
<dbReference type="GO" id="GO:0003887">
    <property type="term" value="F:DNA-directed DNA polymerase activity"/>
    <property type="evidence" value="ECO:0007669"/>
    <property type="project" value="TreeGrafter"/>
</dbReference>
<evidence type="ECO:0000256" key="2">
    <source>
        <dbReference type="ARBA" id="ARBA00004173"/>
    </source>
</evidence>
<keyword evidence="10" id="KW-0539">Nucleus</keyword>
<keyword evidence="3" id="KW-0808">Transferase</keyword>
<dbReference type="Gene3D" id="3.30.1490.100">
    <property type="entry name" value="DNA polymerase, Y-family, little finger domain"/>
    <property type="match status" value="1"/>
</dbReference>
<dbReference type="InterPro" id="IPR036775">
    <property type="entry name" value="DNA_pol_Y-fam_lit_finger_sf"/>
</dbReference>
<dbReference type="GO" id="GO:0006281">
    <property type="term" value="P:DNA repair"/>
    <property type="evidence" value="ECO:0007669"/>
    <property type="project" value="UniProtKB-KW"/>
</dbReference>
<keyword evidence="5" id="KW-0227">DNA damage</keyword>
<dbReference type="PIRSF" id="PIRSF036603">
    <property type="entry name" value="DPol_eta"/>
    <property type="match status" value="1"/>
</dbReference>
<dbReference type="InterPro" id="IPR017961">
    <property type="entry name" value="DNA_pol_Y-fam_little_finger"/>
</dbReference>
<keyword evidence="6" id="KW-0863">Zinc-finger</keyword>
<dbReference type="GO" id="GO:0009314">
    <property type="term" value="P:response to radiation"/>
    <property type="evidence" value="ECO:0007669"/>
    <property type="project" value="TreeGrafter"/>
</dbReference>
<feature type="region of interest" description="Disordered" evidence="12">
    <location>
        <begin position="474"/>
        <end position="624"/>
    </location>
</feature>
<feature type="region of interest" description="Disordered" evidence="12">
    <location>
        <begin position="659"/>
        <end position="731"/>
    </location>
</feature>
<dbReference type="InterPro" id="IPR043128">
    <property type="entry name" value="Rev_trsase/Diguanyl_cyclase"/>
</dbReference>
<dbReference type="InterPro" id="IPR052230">
    <property type="entry name" value="DNA_polymerase_eta"/>
</dbReference>